<evidence type="ECO:0000256" key="2">
    <source>
        <dbReference type="ARBA" id="ARBA00022771"/>
    </source>
</evidence>
<dbReference type="PANTHER" id="PTHR33248">
    <property type="entry name" value="ZINC ION-BINDING PROTEIN"/>
    <property type="match status" value="1"/>
</dbReference>
<organism evidence="7 8">
    <name type="scientific">Arachis hypogaea</name>
    <name type="common">Peanut</name>
    <dbReference type="NCBI Taxonomy" id="3818"/>
    <lineage>
        <taxon>Eukaryota</taxon>
        <taxon>Viridiplantae</taxon>
        <taxon>Streptophyta</taxon>
        <taxon>Embryophyta</taxon>
        <taxon>Tracheophyta</taxon>
        <taxon>Spermatophyta</taxon>
        <taxon>Magnoliopsida</taxon>
        <taxon>eudicotyledons</taxon>
        <taxon>Gunneridae</taxon>
        <taxon>Pentapetalae</taxon>
        <taxon>rosids</taxon>
        <taxon>fabids</taxon>
        <taxon>Fabales</taxon>
        <taxon>Fabaceae</taxon>
        <taxon>Papilionoideae</taxon>
        <taxon>50 kb inversion clade</taxon>
        <taxon>dalbergioids sensu lato</taxon>
        <taxon>Dalbergieae</taxon>
        <taxon>Pterocarpus clade</taxon>
        <taxon>Arachis</taxon>
    </lineage>
</organism>
<evidence type="ECO:0000256" key="5">
    <source>
        <dbReference type="SAM" id="Coils"/>
    </source>
</evidence>
<evidence type="ECO:0000256" key="1">
    <source>
        <dbReference type="ARBA" id="ARBA00022723"/>
    </source>
</evidence>
<evidence type="ECO:0000313" key="7">
    <source>
        <dbReference type="EMBL" id="RYR28506.1"/>
    </source>
</evidence>
<feature type="coiled-coil region" evidence="5">
    <location>
        <begin position="97"/>
        <end position="124"/>
    </location>
</feature>
<evidence type="ECO:0000313" key="8">
    <source>
        <dbReference type="Proteomes" id="UP000289738"/>
    </source>
</evidence>
<keyword evidence="8" id="KW-1185">Reference proteome</keyword>
<dbReference type="InterPro" id="IPR010666">
    <property type="entry name" value="Znf_GRF"/>
</dbReference>
<evidence type="ECO:0000256" key="3">
    <source>
        <dbReference type="ARBA" id="ARBA00022833"/>
    </source>
</evidence>
<proteinExistence type="predicted"/>
<evidence type="ECO:0000256" key="4">
    <source>
        <dbReference type="PROSITE-ProRule" id="PRU01343"/>
    </source>
</evidence>
<dbReference type="Proteomes" id="UP000289738">
    <property type="component" value="Chromosome B01"/>
</dbReference>
<evidence type="ECO:0000259" key="6">
    <source>
        <dbReference type="PROSITE" id="PS51999"/>
    </source>
</evidence>
<name>A0A445AQ00_ARAHY</name>
<dbReference type="GO" id="GO:0008270">
    <property type="term" value="F:zinc ion binding"/>
    <property type="evidence" value="ECO:0007669"/>
    <property type="project" value="UniProtKB-KW"/>
</dbReference>
<keyword evidence="1" id="KW-0479">Metal-binding</keyword>
<dbReference type="PROSITE" id="PS51999">
    <property type="entry name" value="ZF_GRF"/>
    <property type="match status" value="1"/>
</dbReference>
<dbReference type="AlphaFoldDB" id="A0A445AQ00"/>
<protein>
    <recommendedName>
        <fullName evidence="6">GRF-type domain-containing protein</fullName>
    </recommendedName>
</protein>
<gene>
    <name evidence="7" type="ORF">Ahy_B01g052649</name>
</gene>
<sequence>MASGGNSANSYRQRVIRGSGDGSASSASGGPKFGIARGENPRCHCGAYAIVVEFGTDKNPRRPFFGCPYYRENLSHCEFFIWFDKFFSHEIQDSQHNVVLEERVKKLKDLVDELEKKTKNISKRREWSSHWKNVFFFMLDFLHDIIEQYHFFFWRLSPGVGMNLNILAAVPKLVAATVFGEILGRGVKVGGGKGLGAETSFIGGVEAVTEAA</sequence>
<keyword evidence="5" id="KW-0175">Coiled coil</keyword>
<reference evidence="7 8" key="1">
    <citation type="submission" date="2019-01" db="EMBL/GenBank/DDBJ databases">
        <title>Sequencing of cultivated peanut Arachis hypogaea provides insights into genome evolution and oil improvement.</title>
        <authorList>
            <person name="Chen X."/>
        </authorList>
    </citation>
    <scope>NUCLEOTIDE SEQUENCE [LARGE SCALE GENOMIC DNA]</scope>
    <source>
        <strain evidence="8">cv. Fuhuasheng</strain>
        <tissue evidence="7">Leaves</tissue>
    </source>
</reference>
<comment type="caution">
    <text evidence="7">The sequence shown here is derived from an EMBL/GenBank/DDBJ whole genome shotgun (WGS) entry which is preliminary data.</text>
</comment>
<keyword evidence="2 4" id="KW-0863">Zinc-finger</keyword>
<keyword evidence="3" id="KW-0862">Zinc</keyword>
<dbReference type="EMBL" id="SDMP01000011">
    <property type="protein sequence ID" value="RYR28506.1"/>
    <property type="molecule type" value="Genomic_DNA"/>
</dbReference>
<feature type="domain" description="GRF-type" evidence="6">
    <location>
        <begin position="43"/>
        <end position="86"/>
    </location>
</feature>
<accession>A0A445AQ00</accession>